<proteinExistence type="predicted"/>
<gene>
    <name evidence="1" type="ORF">Ari01nite_96510</name>
</gene>
<evidence type="ECO:0000313" key="1">
    <source>
        <dbReference type="EMBL" id="GIF02187.1"/>
    </source>
</evidence>
<dbReference type="EMBL" id="BOMV01000123">
    <property type="protein sequence ID" value="GIF02187.1"/>
    <property type="molecule type" value="Genomic_DNA"/>
</dbReference>
<comment type="caution">
    <text evidence="1">The sequence shown here is derived from an EMBL/GenBank/DDBJ whole genome shotgun (WGS) entry which is preliminary data.</text>
</comment>
<name>A0A919MW75_9ACTN</name>
<sequence>MTNYAAHWGRSGYPQIAIRFGYGTPGHRTRRRAVTDALPG</sequence>
<reference evidence="1" key="1">
    <citation type="submission" date="2021-01" db="EMBL/GenBank/DDBJ databases">
        <title>Whole genome shotgun sequence of Actinoplanes rishiriensis NBRC 108556.</title>
        <authorList>
            <person name="Komaki H."/>
            <person name="Tamura T."/>
        </authorList>
    </citation>
    <scope>NUCLEOTIDE SEQUENCE</scope>
    <source>
        <strain evidence="1">NBRC 108556</strain>
    </source>
</reference>
<protein>
    <submittedName>
        <fullName evidence="1">Uncharacterized protein</fullName>
    </submittedName>
</protein>
<keyword evidence="2" id="KW-1185">Reference proteome</keyword>
<dbReference type="Proteomes" id="UP000636960">
    <property type="component" value="Unassembled WGS sequence"/>
</dbReference>
<dbReference type="AlphaFoldDB" id="A0A919MW75"/>
<evidence type="ECO:0000313" key="2">
    <source>
        <dbReference type="Proteomes" id="UP000636960"/>
    </source>
</evidence>
<organism evidence="1 2">
    <name type="scientific">Paractinoplanes rishiriensis</name>
    <dbReference type="NCBI Taxonomy" id="1050105"/>
    <lineage>
        <taxon>Bacteria</taxon>
        <taxon>Bacillati</taxon>
        <taxon>Actinomycetota</taxon>
        <taxon>Actinomycetes</taxon>
        <taxon>Micromonosporales</taxon>
        <taxon>Micromonosporaceae</taxon>
        <taxon>Paractinoplanes</taxon>
    </lineage>
</organism>
<accession>A0A919MW75</accession>